<organism evidence="2 3">
    <name type="scientific">Glycomyces rhizosphaerae</name>
    <dbReference type="NCBI Taxonomy" id="2054422"/>
    <lineage>
        <taxon>Bacteria</taxon>
        <taxon>Bacillati</taxon>
        <taxon>Actinomycetota</taxon>
        <taxon>Actinomycetes</taxon>
        <taxon>Glycomycetales</taxon>
        <taxon>Glycomycetaceae</taxon>
        <taxon>Glycomyces</taxon>
    </lineage>
</organism>
<comment type="caution">
    <text evidence="2">The sequence shown here is derived from an EMBL/GenBank/DDBJ whole genome shotgun (WGS) entry which is preliminary data.</text>
</comment>
<feature type="chain" id="PRO_5047027828" evidence="1">
    <location>
        <begin position="23"/>
        <end position="154"/>
    </location>
</feature>
<dbReference type="PROSITE" id="PS51257">
    <property type="entry name" value="PROKAR_LIPOPROTEIN"/>
    <property type="match status" value="1"/>
</dbReference>
<reference evidence="3" key="1">
    <citation type="journal article" date="2019" name="Int. J. Syst. Evol. Microbiol.">
        <title>The Global Catalogue of Microorganisms (GCM) 10K type strain sequencing project: providing services to taxonomists for standard genome sequencing and annotation.</title>
        <authorList>
            <consortium name="The Broad Institute Genomics Platform"/>
            <consortium name="The Broad Institute Genome Sequencing Center for Infectious Disease"/>
            <person name="Wu L."/>
            <person name="Ma J."/>
        </authorList>
    </citation>
    <scope>NUCLEOTIDE SEQUENCE [LARGE SCALE GENOMIC DNA]</scope>
    <source>
        <strain evidence="3">CGMCC 4.7396</strain>
    </source>
</reference>
<keyword evidence="1" id="KW-0732">Signal</keyword>
<dbReference type="EMBL" id="JBHRWO010000008">
    <property type="protein sequence ID" value="MFC3492644.1"/>
    <property type="molecule type" value="Genomic_DNA"/>
</dbReference>
<accession>A0ABV7PYN7</accession>
<protein>
    <submittedName>
        <fullName evidence="2">Uncharacterized protein</fullName>
    </submittedName>
</protein>
<keyword evidence="3" id="KW-1185">Reference proteome</keyword>
<evidence type="ECO:0000256" key="1">
    <source>
        <dbReference type="SAM" id="SignalP"/>
    </source>
</evidence>
<name>A0ABV7PYN7_9ACTN</name>
<feature type="signal peptide" evidence="1">
    <location>
        <begin position="1"/>
        <end position="22"/>
    </location>
</feature>
<dbReference type="RefSeq" id="WP_387973611.1">
    <property type="nucleotide sequence ID" value="NZ_JBHRWO010000008.1"/>
</dbReference>
<evidence type="ECO:0000313" key="3">
    <source>
        <dbReference type="Proteomes" id="UP001595712"/>
    </source>
</evidence>
<sequence>MWKYSITAVFIVALSACGQGSAEDSGGGAPPTMPELTFSVTEKDDQNEVVMEATVEIAADGSWQRTGTESGSGSLTEEQIAEIDELANASDFPRGPDDGMVCTTEVPPYFWSLTVGEDSVSNGNGGCVDSDSAVEIVGIIQEAADVGATLETDD</sequence>
<evidence type="ECO:0000313" key="2">
    <source>
        <dbReference type="EMBL" id="MFC3492644.1"/>
    </source>
</evidence>
<dbReference type="Proteomes" id="UP001595712">
    <property type="component" value="Unassembled WGS sequence"/>
</dbReference>
<gene>
    <name evidence="2" type="ORF">ACFO8M_09120</name>
</gene>
<proteinExistence type="predicted"/>